<dbReference type="GO" id="GO:0005737">
    <property type="term" value="C:cytoplasm"/>
    <property type="evidence" value="ECO:0007669"/>
    <property type="project" value="TreeGrafter"/>
</dbReference>
<dbReference type="EC" id="3.2.1.22" evidence="3 7"/>
<dbReference type="GO" id="GO:0004557">
    <property type="term" value="F:alpha-galactosidase activity"/>
    <property type="evidence" value="ECO:0007669"/>
    <property type="project" value="UniProtKB-EC"/>
</dbReference>
<dbReference type="AlphaFoldDB" id="C5LYZ9"/>
<evidence type="ECO:0000256" key="7">
    <source>
        <dbReference type="RuleBase" id="RU361168"/>
    </source>
</evidence>
<reference evidence="9 10" key="1">
    <citation type="submission" date="2008-07" db="EMBL/GenBank/DDBJ databases">
        <authorList>
            <person name="El-Sayed N."/>
            <person name="Caler E."/>
            <person name="Inman J."/>
            <person name="Amedeo P."/>
            <person name="Hass B."/>
            <person name="Wortman J."/>
        </authorList>
    </citation>
    <scope>NUCLEOTIDE SEQUENCE [LARGE SCALE GENOMIC DNA]</scope>
    <source>
        <strain evidence="10">ATCC 50983 / TXsc</strain>
    </source>
</reference>
<gene>
    <name evidence="9" type="ORF">Pmar_PMAR016085</name>
</gene>
<dbReference type="SUPFAM" id="SSF51445">
    <property type="entry name" value="(Trans)glycosidases"/>
    <property type="match status" value="1"/>
</dbReference>
<dbReference type="InterPro" id="IPR017853">
    <property type="entry name" value="GH"/>
</dbReference>
<evidence type="ECO:0000313" key="9">
    <source>
        <dbReference type="EMBL" id="EEQ98008.1"/>
    </source>
</evidence>
<comment type="catalytic activity">
    <reaction evidence="1 7">
        <text>Hydrolysis of terminal, non-reducing alpha-D-galactose residues in alpha-D-galactosides, including galactose oligosaccharides, galactomannans and galactolipids.</text>
        <dbReference type="EC" id="3.2.1.22"/>
    </reaction>
</comment>
<dbReference type="EMBL" id="GG686838">
    <property type="protein sequence ID" value="EEQ98008.1"/>
    <property type="molecule type" value="Genomic_DNA"/>
</dbReference>
<evidence type="ECO:0000256" key="5">
    <source>
        <dbReference type="ARBA" id="ARBA00022801"/>
    </source>
</evidence>
<dbReference type="Proteomes" id="UP000007800">
    <property type="component" value="Unassembled WGS sequence"/>
</dbReference>
<evidence type="ECO:0000259" key="8">
    <source>
        <dbReference type="Pfam" id="PF17801"/>
    </source>
</evidence>
<name>C5LYZ9_PERM5</name>
<dbReference type="GeneID" id="9037918"/>
<dbReference type="OMA" id="FGLYHDI"/>
<comment type="similarity">
    <text evidence="2 7">Belongs to the glycosyl hydrolase 27 family.</text>
</comment>
<dbReference type="InterPro" id="IPR002241">
    <property type="entry name" value="Glyco_hydro_27"/>
</dbReference>
<evidence type="ECO:0000256" key="2">
    <source>
        <dbReference type="ARBA" id="ARBA00009743"/>
    </source>
</evidence>
<keyword evidence="6 7" id="KW-0326">Glycosidase</keyword>
<dbReference type="SUPFAM" id="SSF51011">
    <property type="entry name" value="Glycosyl hydrolase domain"/>
    <property type="match status" value="1"/>
</dbReference>
<dbReference type="Pfam" id="PF16499">
    <property type="entry name" value="Melibiase_2"/>
    <property type="match status" value="1"/>
</dbReference>
<dbReference type="GO" id="GO:0016139">
    <property type="term" value="P:glycoside catabolic process"/>
    <property type="evidence" value="ECO:0007669"/>
    <property type="project" value="TreeGrafter"/>
</dbReference>
<proteinExistence type="inferred from homology"/>
<evidence type="ECO:0000313" key="10">
    <source>
        <dbReference type="Proteomes" id="UP000007800"/>
    </source>
</evidence>
<sequence>MTCAQYPGSEGHFDIDAQTFAEWGVDSIKVDGCYADYKTFDVTYPAFGRALNKTGRPMLYECSAPLFTPGHLVNSSKLLTVLAPNCNYWRMFDDIKDNWGSLRRTVDIFATSGPDSFMVRASGPGHFNDADMILVGMSDDSIPRYQAQMALWSIFSSPLLMSNDLYNMPPGTKEILQNKEIIAVSQDPLGKMGYPIYTNTSQVRVWIKELSPNGCKARWAVVLQNFLTVDTILKVDPSKIPGWNLHTRFRIRNLFAHTDVGRVHCGSFESSVAPESVQMFLFTEAGLASQAKPIGGESVPLSLTNGPSSLFLT</sequence>
<dbReference type="CDD" id="cd14792">
    <property type="entry name" value="GH27"/>
    <property type="match status" value="1"/>
</dbReference>
<protein>
    <recommendedName>
        <fullName evidence="3 7">Alpha-galactosidase</fullName>
        <ecNumber evidence="3 7">3.2.1.22</ecNumber>
    </recommendedName>
    <alternativeName>
        <fullName evidence="7">Melibiase</fullName>
    </alternativeName>
</protein>
<keyword evidence="7" id="KW-1015">Disulfide bond</keyword>
<dbReference type="Pfam" id="PF17801">
    <property type="entry name" value="Melibiase_C"/>
    <property type="match status" value="1"/>
</dbReference>
<dbReference type="InterPro" id="IPR041233">
    <property type="entry name" value="Melibiase_C"/>
</dbReference>
<keyword evidence="4" id="KW-0732">Signal</keyword>
<dbReference type="RefSeq" id="XP_002765291.1">
    <property type="nucleotide sequence ID" value="XM_002765245.1"/>
</dbReference>
<evidence type="ECO:0000256" key="6">
    <source>
        <dbReference type="ARBA" id="ARBA00023295"/>
    </source>
</evidence>
<evidence type="ECO:0000256" key="4">
    <source>
        <dbReference type="ARBA" id="ARBA00022729"/>
    </source>
</evidence>
<dbReference type="PANTHER" id="PTHR11452:SF83">
    <property type="entry name" value="ALPHA-GALACTOSIDASE"/>
    <property type="match status" value="1"/>
</dbReference>
<keyword evidence="10" id="KW-1185">Reference proteome</keyword>
<dbReference type="OrthoDB" id="5795902at2759"/>
<evidence type="ECO:0000256" key="1">
    <source>
        <dbReference type="ARBA" id="ARBA00001255"/>
    </source>
</evidence>
<accession>C5LYZ9</accession>
<organism evidence="10">
    <name type="scientific">Perkinsus marinus (strain ATCC 50983 / TXsc)</name>
    <dbReference type="NCBI Taxonomy" id="423536"/>
    <lineage>
        <taxon>Eukaryota</taxon>
        <taxon>Sar</taxon>
        <taxon>Alveolata</taxon>
        <taxon>Perkinsozoa</taxon>
        <taxon>Perkinsea</taxon>
        <taxon>Perkinsida</taxon>
        <taxon>Perkinsidae</taxon>
        <taxon>Perkinsus</taxon>
    </lineage>
</organism>
<dbReference type="InterPro" id="IPR013785">
    <property type="entry name" value="Aldolase_TIM"/>
</dbReference>
<dbReference type="InParanoid" id="C5LYZ9"/>
<dbReference type="Gene3D" id="3.20.20.70">
    <property type="entry name" value="Aldolase class I"/>
    <property type="match status" value="1"/>
</dbReference>
<evidence type="ECO:0000256" key="3">
    <source>
        <dbReference type="ARBA" id="ARBA00012755"/>
    </source>
</evidence>
<feature type="domain" description="Alpha galactosidase C-terminal" evidence="8">
    <location>
        <begin position="202"/>
        <end position="281"/>
    </location>
</feature>
<dbReference type="PANTHER" id="PTHR11452">
    <property type="entry name" value="ALPHA-GALACTOSIDASE/ALPHA-N-ACETYLGALACTOSAMINIDASE"/>
    <property type="match status" value="1"/>
</dbReference>
<dbReference type="GO" id="GO:0009311">
    <property type="term" value="P:oligosaccharide metabolic process"/>
    <property type="evidence" value="ECO:0007669"/>
    <property type="project" value="TreeGrafter"/>
</dbReference>
<dbReference type="Gene3D" id="2.60.40.1180">
    <property type="entry name" value="Golgi alpha-mannosidase II"/>
    <property type="match status" value="1"/>
</dbReference>
<dbReference type="InterPro" id="IPR013780">
    <property type="entry name" value="Glyco_hydro_b"/>
</dbReference>
<dbReference type="PRINTS" id="PR00740">
    <property type="entry name" value="GLHYDRLASE27"/>
</dbReference>
<keyword evidence="5 7" id="KW-0378">Hydrolase</keyword>